<reference evidence="3 5" key="2">
    <citation type="submission" date="2015-09" db="EMBL/GenBank/DDBJ databases">
        <authorList>
            <consortium name="Swine Surveillance"/>
        </authorList>
    </citation>
    <scope>NUCLEOTIDE SEQUENCE [LARGE SCALE GENOMIC DNA]</scope>
    <source>
        <strain evidence="3 5">5120</strain>
    </source>
</reference>
<evidence type="ECO:0000256" key="1">
    <source>
        <dbReference type="SAM" id="Phobius"/>
    </source>
</evidence>
<dbReference type="Proteomes" id="UP000051887">
    <property type="component" value="Unassembled WGS sequence"/>
</dbReference>
<dbReference type="RefSeq" id="WP_058241906.1">
    <property type="nucleotide sequence ID" value="NZ_CYSB01000025.1"/>
</dbReference>
<evidence type="ECO:0000313" key="4">
    <source>
        <dbReference type="Proteomes" id="UP000051086"/>
    </source>
</evidence>
<feature type="transmembrane region" description="Helical" evidence="1">
    <location>
        <begin position="23"/>
        <end position="43"/>
    </location>
</feature>
<keyword evidence="4" id="KW-1185">Reference proteome</keyword>
<reference evidence="2 4" key="1">
    <citation type="submission" date="2015-09" db="EMBL/GenBank/DDBJ databases">
        <authorList>
            <person name="Rodrigo-Torres L."/>
            <person name="Arahal D.R."/>
        </authorList>
    </citation>
    <scope>NUCLEOTIDE SEQUENCE [LARGE SCALE GENOMIC DNA]</scope>
    <source>
        <strain evidence="2 4">CECT 5118</strain>
    </source>
</reference>
<evidence type="ECO:0000313" key="3">
    <source>
        <dbReference type="EMBL" id="CUH70566.1"/>
    </source>
</evidence>
<keyword evidence="1" id="KW-0472">Membrane</keyword>
<keyword evidence="1" id="KW-1133">Transmembrane helix</keyword>
<keyword evidence="1" id="KW-0812">Transmembrane</keyword>
<proteinExistence type="predicted"/>
<accession>A0A0P1G1D9</accession>
<evidence type="ECO:0000313" key="5">
    <source>
        <dbReference type="Proteomes" id="UP000051887"/>
    </source>
</evidence>
<dbReference type="EMBL" id="CYSC01000007">
    <property type="protein sequence ID" value="CUH70566.1"/>
    <property type="molecule type" value="Genomic_DNA"/>
</dbReference>
<sequence>MAKQDIQAPEQEETIFTIPVSRLILWLSLAAGAMVLIVAIWAVTHNRYVVTVDVRAMDAPRDCWEDIDGGLLSRAREAKRSRAPRRSYLGYCGAVLTTHGAFALPETFPRPWLGQTRADIHNRLQRGCRYDLVVTADKRPSRRDAGKSRRNRPEIRRIMFSYPC</sequence>
<dbReference type="EMBL" id="CYSB01000025">
    <property type="protein sequence ID" value="CUH65566.1"/>
    <property type="molecule type" value="Genomic_DNA"/>
</dbReference>
<protein>
    <submittedName>
        <fullName evidence="3">Uncharacterized protein</fullName>
    </submittedName>
</protein>
<gene>
    <name evidence="2" type="ORF">TL5118_01362</name>
    <name evidence="3" type="ORF">TL5120_00343</name>
</gene>
<name>A0A0P1G1D9_9RHOB</name>
<organism evidence="3 5">
    <name type="scientific">Thalassovita autumnalis</name>
    <dbReference type="NCBI Taxonomy" id="2072972"/>
    <lineage>
        <taxon>Bacteria</taxon>
        <taxon>Pseudomonadati</taxon>
        <taxon>Pseudomonadota</taxon>
        <taxon>Alphaproteobacteria</taxon>
        <taxon>Rhodobacterales</taxon>
        <taxon>Roseobacteraceae</taxon>
        <taxon>Thalassovita</taxon>
    </lineage>
</organism>
<evidence type="ECO:0000313" key="2">
    <source>
        <dbReference type="EMBL" id="CUH65566.1"/>
    </source>
</evidence>
<dbReference type="Proteomes" id="UP000051086">
    <property type="component" value="Unassembled WGS sequence"/>
</dbReference>
<dbReference type="OrthoDB" id="7871239at2"/>
<dbReference type="AlphaFoldDB" id="A0A0P1G1D9"/>